<name>E3I1A4_RHOVT</name>
<dbReference type="PANTHER" id="PTHR22916:SF56">
    <property type="entry name" value="GLYCOSYL TRANSFERASE"/>
    <property type="match status" value="1"/>
</dbReference>
<dbReference type="CDD" id="cd00761">
    <property type="entry name" value="Glyco_tranf_GTA_type"/>
    <property type="match status" value="1"/>
</dbReference>
<dbReference type="CAZy" id="GT2">
    <property type="family name" value="Glycosyltransferase Family 2"/>
</dbReference>
<dbReference type="InterPro" id="IPR029044">
    <property type="entry name" value="Nucleotide-diphossugar_trans"/>
</dbReference>
<dbReference type="OrthoDB" id="9816424at2"/>
<gene>
    <name evidence="2" type="ordered locus">Rvan_0841</name>
</gene>
<proteinExistence type="predicted"/>
<dbReference type="Proteomes" id="UP000001399">
    <property type="component" value="Chromosome"/>
</dbReference>
<dbReference type="KEGG" id="rva:Rvan_0841"/>
<dbReference type="PANTHER" id="PTHR22916">
    <property type="entry name" value="GLYCOSYLTRANSFERASE"/>
    <property type="match status" value="1"/>
</dbReference>
<keyword evidence="3" id="KW-1185">Reference proteome</keyword>
<organism evidence="2 3">
    <name type="scientific">Rhodomicrobium vannielii (strain ATCC 17100 / DSM 162 / LMG 4299 / NCIMB 10020 / ATH 3.1.1)</name>
    <dbReference type="NCBI Taxonomy" id="648757"/>
    <lineage>
        <taxon>Bacteria</taxon>
        <taxon>Pseudomonadati</taxon>
        <taxon>Pseudomonadota</taxon>
        <taxon>Alphaproteobacteria</taxon>
        <taxon>Hyphomicrobiales</taxon>
        <taxon>Hyphomicrobiaceae</taxon>
        <taxon>Rhodomicrobium</taxon>
    </lineage>
</organism>
<evidence type="ECO:0000313" key="2">
    <source>
        <dbReference type="EMBL" id="ADP70117.1"/>
    </source>
</evidence>
<dbReference type="EMBL" id="CP002292">
    <property type="protein sequence ID" value="ADP70117.1"/>
    <property type="molecule type" value="Genomic_DNA"/>
</dbReference>
<dbReference type="HOGENOM" id="CLU_025996_16_0_5"/>
<evidence type="ECO:0000313" key="3">
    <source>
        <dbReference type="Proteomes" id="UP000001399"/>
    </source>
</evidence>
<protein>
    <submittedName>
        <fullName evidence="2">Glycosyl transferase family 2</fullName>
    </submittedName>
</protein>
<dbReference type="RefSeq" id="WP_013418521.1">
    <property type="nucleotide sequence ID" value="NC_014664.1"/>
</dbReference>
<dbReference type="SUPFAM" id="SSF53448">
    <property type="entry name" value="Nucleotide-diphospho-sugar transferases"/>
    <property type="match status" value="1"/>
</dbReference>
<accession>E3I1A4</accession>
<dbReference type="AlphaFoldDB" id="E3I1A4"/>
<sequence>MRSLPKISIGVPVYNGLPYVGELMDSLLSQTFGDFDIVISDNASNDGTEELLRAYATADARVKYFRNETNIGLIPNYNRVFELATAPYFKWSAADDLYEPEYLAACFPAIRDDASVAVSHSETALVDGDGRALPYDSGLHACVDTQNGRTWLLDRDDCACSGSRTRRFRDVLAKQIMCAPIYGLMRRETLLKTVLHQSFFGSDKLLLAELALHGRYSIAPGKLFKKRMHAEMTSVMGKTSVQSRIDPAIRFKSAQLVKLGHYIAMLRKTDLGAAEKSLCFAYLAVHSASSMIPETFRYRPELMFGRIPFVRAARA</sequence>
<dbReference type="eggNOG" id="COG1216">
    <property type="taxonomic scope" value="Bacteria"/>
</dbReference>
<dbReference type="STRING" id="648757.Rvan_0841"/>
<evidence type="ECO:0000259" key="1">
    <source>
        <dbReference type="Pfam" id="PF00535"/>
    </source>
</evidence>
<dbReference type="Pfam" id="PF00535">
    <property type="entry name" value="Glycos_transf_2"/>
    <property type="match status" value="1"/>
</dbReference>
<feature type="domain" description="Glycosyltransferase 2-like" evidence="1">
    <location>
        <begin position="8"/>
        <end position="135"/>
    </location>
</feature>
<dbReference type="InterPro" id="IPR001173">
    <property type="entry name" value="Glyco_trans_2-like"/>
</dbReference>
<dbReference type="Gene3D" id="3.90.550.10">
    <property type="entry name" value="Spore Coat Polysaccharide Biosynthesis Protein SpsA, Chain A"/>
    <property type="match status" value="1"/>
</dbReference>
<dbReference type="GO" id="GO:0016758">
    <property type="term" value="F:hexosyltransferase activity"/>
    <property type="evidence" value="ECO:0007669"/>
    <property type="project" value="UniProtKB-ARBA"/>
</dbReference>
<reference evidence="3" key="1">
    <citation type="journal article" date="2011" name="J. Bacteriol.">
        <title>Genome sequences of eight morphologically diverse alphaproteobacteria.</title>
        <authorList>
            <consortium name="US DOE Joint Genome Institute"/>
            <person name="Brown P.J."/>
            <person name="Kysela D.T."/>
            <person name="Buechlein A."/>
            <person name="Hemmerich C."/>
            <person name="Brun Y.V."/>
        </authorList>
    </citation>
    <scope>NUCLEOTIDE SEQUENCE [LARGE SCALE GENOMIC DNA]</scope>
    <source>
        <strain evidence="3">ATCC 17100 / ATH 3.1.1 / DSM 162 / LMG 4299</strain>
    </source>
</reference>
<keyword evidence="2" id="KW-0808">Transferase</keyword>